<accession>A0A1H1WKS9</accession>
<dbReference type="Pfam" id="PF25788">
    <property type="entry name" value="Ig_Rha78A_N"/>
    <property type="match status" value="1"/>
</dbReference>
<dbReference type="STRING" id="589382.SAMN04489721_2260"/>
<dbReference type="GO" id="GO:0030596">
    <property type="term" value="F:alpha-L-rhamnosidase activity"/>
    <property type="evidence" value="ECO:0007669"/>
    <property type="project" value="UniProtKB-EC"/>
</dbReference>
<dbReference type="PANTHER" id="PTHR33307:SF6">
    <property type="entry name" value="ALPHA-RHAMNOSIDASE (EUROFUNG)-RELATED"/>
    <property type="match status" value="1"/>
</dbReference>
<dbReference type="Pfam" id="PF14310">
    <property type="entry name" value="Fn3-like"/>
    <property type="match status" value="1"/>
</dbReference>
<evidence type="ECO:0000256" key="3">
    <source>
        <dbReference type="ARBA" id="ARBA00012652"/>
    </source>
</evidence>
<reference evidence="7" key="3">
    <citation type="submission" date="2022-06" db="EMBL/GenBank/DDBJ databases">
        <title>Genomic Encyclopedia of Type Strains, Phase III (KMG-III): the genomes of soil and plant-associated and newly described type strains.</title>
        <authorList>
            <person name="Whitman W."/>
        </authorList>
    </citation>
    <scope>NUCLEOTIDE SEQUENCE</scope>
    <source>
        <strain evidence="7">CPCC 202695</strain>
    </source>
</reference>
<dbReference type="InterPro" id="IPR008928">
    <property type="entry name" value="6-hairpin_glycosidase_sf"/>
</dbReference>
<evidence type="ECO:0000313" key="7">
    <source>
        <dbReference type="EMBL" id="MCP2366190.1"/>
    </source>
</evidence>
<dbReference type="EMBL" id="SODL02000001">
    <property type="protein sequence ID" value="MCP2366190.1"/>
    <property type="molecule type" value="Genomic_DNA"/>
</dbReference>
<evidence type="ECO:0000313" key="9">
    <source>
        <dbReference type="Proteomes" id="UP000199482"/>
    </source>
</evidence>
<dbReference type="Gene3D" id="1.50.10.10">
    <property type="match status" value="1"/>
</dbReference>
<dbReference type="Pfam" id="PF17390">
    <property type="entry name" value="Bac_rhamnosid_C"/>
    <property type="match status" value="1"/>
</dbReference>
<dbReference type="Gene3D" id="2.60.420.10">
    <property type="entry name" value="Maltose phosphorylase, domain 3"/>
    <property type="match status" value="1"/>
</dbReference>
<evidence type="ECO:0000256" key="4">
    <source>
        <dbReference type="ARBA" id="ARBA00022801"/>
    </source>
</evidence>
<evidence type="ECO:0000313" key="10">
    <source>
        <dbReference type="Proteomes" id="UP000893823"/>
    </source>
</evidence>
<dbReference type="PRINTS" id="PR00133">
    <property type="entry name" value="GLHYDRLASE3"/>
</dbReference>
<dbReference type="InterPro" id="IPR008902">
    <property type="entry name" value="Rhamnosid_concanavalin"/>
</dbReference>
<dbReference type="SUPFAM" id="SSF48208">
    <property type="entry name" value="Six-hairpin glycosidases"/>
    <property type="match status" value="1"/>
</dbReference>
<comment type="catalytic activity">
    <reaction evidence="1">
        <text>Hydrolysis of terminal non-reducing alpha-L-rhamnose residues in alpha-L-rhamnosides.</text>
        <dbReference type="EC" id="3.2.1.40"/>
    </reaction>
</comment>
<sequence>MSITITPVRFEHHRDALGIGEAEPRLSWIVESAPAGWRQARYEVESKATDGTTPASHAVDSPDSVLVPWPFAPLASRERREVRVRVTDEGGAASEWSEWAPVEAGLLEPSDWQARVVGPDPEGAFAGERSPLVRGVADLDDAPIVRARLYATAHGLVELEINGARVGDQELTPGWTAYESRLRYATFDVTDLVRPGRNAVGAWLGDGWWRGRLGWDGGSALYGDRLGVLAQLEVEYADGRRQIVASGTDWKVGASAIRAADLYDGEDFDGRRDVPGWSTVDFDDAGWEAAAAQDRDPATLVAPDGPPVRVTETLPVREVLASPSGKLIVDFGQNLVGRLRITVTGTAGDTITLRHAEVLEHGELAIEPLRSAKQTDRYVLRGDGEETWAPRFTFHGFRYAEIDGWPGAFDPAAVVAEVLHSDMDRTGRFAASEPLVDRLHENVVWGMRGNFVDVPTDCPQRDERLGWTGDLQVFAPTASYLYDSAGFLVSWLRDLEAEQRRLGGVPMVVPAATPGAASPQAGWADAATVVPWTIYERRGDLEVLRRQFDSMAAWVDQVAGLAGDDRLWTGGHQFGDWLDPTAPPERPDATMTFTEIVATAYFARSARIVANAAALLGRDDDAARYGRLADEVRDAFHREYVSGSGRLLSDSVTSYALALQFDLLDGADERRRAADRLAALVREHGYRIATGFLGTPLVTDALSRNGHADAAYKLLLQTQNPSWLYSVKHGATTIWERWDSLLPDGTVNPSGMTSFNHYAFGSVADWMHRVAGLAPAAPGYRRLRIAPQPPKRGLTSATTSLETPYGRAASGWQLEDGRLTVRATVPVGAVADVVLPSGAQHPGLGHGEYEWTEPFEMDPIELPVFTVDSRLADLIESEEAMRVITGVVVKHIPAAANHMQAGLRGQDEVTPRQIAVMLPDPDGVLVDFERGLAAVSTGEPIPADVLTAAEPTDEEAAAAEADLAEQAALLSGASFWATREGRGIRSLTLVDGPHGIRLQREGGDHLGLNASVPATCFPPGVALGSSWDPALAREIGEAIGREARALGVDVVLGPGINIKRSPLGGRTFEYLSEDPRLTGVLATEWVRGLQSTGVGASLKHFAVNGQETDRMRVSAEVDERTLREIYLPAFERVVKDAAPATVMSAYNAINGVFSSENRWLLTELLRDEWGFDGLVVSDWGAIKDRVEALAAGLDLEMPTSGDEGTEAILAAVRGERLDRAVVEASVERLRRLAEQTAPDVAAAPFAFDADAHHALARRAAAASVVLLRNEDATLPLRAGQRVAVIGELAVDPQYQGGGSSNVNATRVDVPLDEIRRALGDDRVAYAAGYERAADEATRDALLAEARAAAASADVVVVFAGLYEIDQSEGFDREHLDLPSAQVAAIQAVAAVAKRTVVVLSNGGVVSLEPWHDDVDAIVEGWALGQAVGGALADVLTGVVNPSGRLAETIPLALADTPTYLNFPGEQEVVRHGEGVFVGYRYYTSADRVVRYPFGHGLSYTGFEVEAFEVETTGADTAVARVTVRNAGPMAGAEVVQLYVAPARSKVRRPARELGAFAKVELAPGESTILSLELERRAFAHWDARGSRWWVAPGTYRLELGRSASDIVAARDLALDGDVDRPAALSLDSTVKEWFGHPVVGPALMQGMMANATAEQQAAAEANANALKMVESMPMGQFARFPGVDLADDVLDRFIALSLAAAQPEPVA</sequence>
<reference evidence="8" key="1">
    <citation type="submission" date="2016-10" db="EMBL/GenBank/DDBJ databases">
        <authorList>
            <person name="de Groot N.N."/>
        </authorList>
    </citation>
    <scope>NUCLEOTIDE SEQUENCE [LARGE SCALE GENOMIC DNA]</scope>
    <source>
        <strain evidence="8">CPCC 202695</strain>
    </source>
</reference>
<dbReference type="PANTHER" id="PTHR33307">
    <property type="entry name" value="ALPHA-RHAMNOSIDASE (EUROFUNG)"/>
    <property type="match status" value="1"/>
</dbReference>
<dbReference type="SUPFAM" id="SSF51445">
    <property type="entry name" value="(Trans)glycosidases"/>
    <property type="match status" value="1"/>
</dbReference>
<dbReference type="RefSeq" id="WP_229724341.1">
    <property type="nucleotide sequence ID" value="NZ_BMDN01000001.1"/>
</dbReference>
<reference evidence="9" key="2">
    <citation type="submission" date="2016-10" db="EMBL/GenBank/DDBJ databases">
        <authorList>
            <person name="Varghese N."/>
            <person name="Submissions S."/>
        </authorList>
    </citation>
    <scope>NUCLEOTIDE SEQUENCE [LARGE SCALE GENOMIC DNA]</scope>
    <source>
        <strain evidence="9">CPCC 202695</strain>
    </source>
</reference>
<dbReference type="Gene3D" id="3.20.20.300">
    <property type="entry name" value="Glycoside hydrolase, family 3, N-terminal domain"/>
    <property type="match status" value="1"/>
</dbReference>
<dbReference type="InterPro" id="IPR002772">
    <property type="entry name" value="Glyco_hydro_3_C"/>
</dbReference>
<organism evidence="8 9">
    <name type="scientific">Agromyces flavus</name>
    <dbReference type="NCBI Taxonomy" id="589382"/>
    <lineage>
        <taxon>Bacteria</taxon>
        <taxon>Bacillati</taxon>
        <taxon>Actinomycetota</taxon>
        <taxon>Actinomycetes</taxon>
        <taxon>Micrococcales</taxon>
        <taxon>Microbacteriaceae</taxon>
        <taxon>Agromyces</taxon>
    </lineage>
</organism>
<dbReference type="Proteomes" id="UP000199482">
    <property type="component" value="Chromosome I"/>
</dbReference>
<dbReference type="Pfam" id="PF01915">
    <property type="entry name" value="Glyco_hydro_3_C"/>
    <property type="match status" value="1"/>
</dbReference>
<dbReference type="Pfam" id="PF17389">
    <property type="entry name" value="Bac_rhamnosid6H"/>
    <property type="match status" value="1"/>
</dbReference>
<dbReference type="SMART" id="SM01217">
    <property type="entry name" value="Fn3_like"/>
    <property type="match status" value="1"/>
</dbReference>
<name>A0A1H1WKS9_9MICO</name>
<keyword evidence="5" id="KW-0326">Glycosidase</keyword>
<evidence type="ECO:0000259" key="6">
    <source>
        <dbReference type="SMART" id="SM01217"/>
    </source>
</evidence>
<dbReference type="InterPro" id="IPR001764">
    <property type="entry name" value="Glyco_hydro_3_N"/>
</dbReference>
<dbReference type="InterPro" id="IPR013737">
    <property type="entry name" value="Bac_rhamnosid_N"/>
</dbReference>
<dbReference type="InterPro" id="IPR012341">
    <property type="entry name" value="6hp_glycosidase-like_sf"/>
</dbReference>
<dbReference type="InterPro" id="IPR036962">
    <property type="entry name" value="Glyco_hydro_3_N_sf"/>
</dbReference>
<dbReference type="GO" id="GO:0005975">
    <property type="term" value="P:carbohydrate metabolic process"/>
    <property type="evidence" value="ECO:0007669"/>
    <property type="project" value="InterPro"/>
</dbReference>
<dbReference type="SUPFAM" id="SSF52279">
    <property type="entry name" value="Beta-D-glucan exohydrolase, C-terminal domain"/>
    <property type="match status" value="1"/>
</dbReference>
<dbReference type="InterPro" id="IPR017853">
    <property type="entry name" value="GH"/>
</dbReference>
<dbReference type="InterPro" id="IPR035398">
    <property type="entry name" value="Bac_rhamnosid_C"/>
</dbReference>
<dbReference type="InterPro" id="IPR035396">
    <property type="entry name" value="Bac_rhamnosid6H"/>
</dbReference>
<dbReference type="Pfam" id="PF08531">
    <property type="entry name" value="Bac_rhamnosid_N"/>
    <property type="match status" value="1"/>
</dbReference>
<dbReference type="Proteomes" id="UP000893823">
    <property type="component" value="Unassembled WGS sequence"/>
</dbReference>
<feature type="domain" description="Fibronectin type III-like" evidence="6">
    <location>
        <begin position="1533"/>
        <end position="1603"/>
    </location>
</feature>
<keyword evidence="4 5" id="KW-0378">Hydrolase</keyword>
<evidence type="ECO:0000256" key="2">
    <source>
        <dbReference type="ARBA" id="ARBA00005336"/>
    </source>
</evidence>
<evidence type="ECO:0000313" key="8">
    <source>
        <dbReference type="EMBL" id="SDS97270.1"/>
    </source>
</evidence>
<dbReference type="Pfam" id="PF00933">
    <property type="entry name" value="Glyco_hydro_3"/>
    <property type="match status" value="1"/>
</dbReference>
<evidence type="ECO:0000256" key="5">
    <source>
        <dbReference type="RuleBase" id="RU361161"/>
    </source>
</evidence>
<dbReference type="Gene3D" id="3.40.50.1700">
    <property type="entry name" value="Glycoside hydrolase family 3 C-terminal domain"/>
    <property type="match status" value="1"/>
</dbReference>
<dbReference type="InterPro" id="IPR036881">
    <property type="entry name" value="Glyco_hydro_3_C_sf"/>
</dbReference>
<dbReference type="Gene3D" id="2.60.40.10">
    <property type="entry name" value="Immunoglobulins"/>
    <property type="match status" value="2"/>
</dbReference>
<proteinExistence type="inferred from homology"/>
<evidence type="ECO:0000256" key="1">
    <source>
        <dbReference type="ARBA" id="ARBA00001445"/>
    </source>
</evidence>
<dbReference type="PROSITE" id="PS00775">
    <property type="entry name" value="GLYCOSYL_HYDROL_F3"/>
    <property type="match status" value="1"/>
</dbReference>
<dbReference type="Gene3D" id="2.60.120.260">
    <property type="entry name" value="Galactose-binding domain-like"/>
    <property type="match status" value="2"/>
</dbReference>
<comment type="similarity">
    <text evidence="2 5">Belongs to the glycosyl hydrolase 3 family.</text>
</comment>
<dbReference type="Pfam" id="PF05592">
    <property type="entry name" value="Bac_rhamnosid"/>
    <property type="match status" value="1"/>
</dbReference>
<dbReference type="EC" id="3.2.1.40" evidence="3"/>
<dbReference type="InterPro" id="IPR013783">
    <property type="entry name" value="Ig-like_fold"/>
</dbReference>
<dbReference type="InterPro" id="IPR026891">
    <property type="entry name" value="Fn3-like"/>
</dbReference>
<gene>
    <name evidence="7" type="ORF">BCL57_000332</name>
    <name evidence="8" type="ORF">SAMN04489721_2260</name>
</gene>
<dbReference type="EMBL" id="LT629755">
    <property type="protein sequence ID" value="SDS97270.1"/>
    <property type="molecule type" value="Genomic_DNA"/>
</dbReference>
<keyword evidence="10" id="KW-1185">Reference proteome</keyword>
<protein>
    <recommendedName>
        <fullName evidence="3">alpha-L-rhamnosidase</fullName>
        <ecNumber evidence="3">3.2.1.40</ecNumber>
    </recommendedName>
</protein>
<dbReference type="InterPro" id="IPR019800">
    <property type="entry name" value="Glyco_hydro_3_AS"/>
</dbReference>
<dbReference type="InterPro" id="IPR016007">
    <property type="entry name" value="Alpha_rhamnosid"/>
</dbReference>